<dbReference type="Gene3D" id="2.60.40.4070">
    <property type="match status" value="1"/>
</dbReference>
<evidence type="ECO:0000313" key="2">
    <source>
        <dbReference type="EMBL" id="MBI3540076.1"/>
    </source>
</evidence>
<organism evidence="2 3">
    <name type="scientific">Eiseniibacteriota bacterium</name>
    <dbReference type="NCBI Taxonomy" id="2212470"/>
    <lineage>
        <taxon>Bacteria</taxon>
        <taxon>Candidatus Eiseniibacteriota</taxon>
    </lineage>
</organism>
<comment type="caution">
    <text evidence="2">The sequence shown here is derived from an EMBL/GenBank/DDBJ whole genome shotgun (WGS) entry which is preliminary data.</text>
</comment>
<dbReference type="EMBL" id="JACQAY010000241">
    <property type="protein sequence ID" value="MBI3540076.1"/>
    <property type="molecule type" value="Genomic_DNA"/>
</dbReference>
<name>A0A9D6L7J7_UNCEI</name>
<sequence length="713" mass="75479">MTQGLTMRMKVSRLLGALVLVACTASVAFANQYPPPSPNSNPVGCQSPDTLVRIENVKNPNLPSIACHPVPPDTVWGIGGIVTGFDPIPTGFAIYIQNSDGNPFGGVDVFTGGSNYISDPRFLGDAFGTPLTLGDSLMAYGRMDNFQGEVELRGFASSAFTAPLPAVRRISVGNALPPFQKNTVNYFRELPTNPNGTQWISCLVRCTQANKLRCVRSTDQNSALNTPSSCLLVDNVLCPTNAVGPCDSLFVDGNTLALVGPPPIGALVDSVQGIYTQRTRGFRIQLRSGSDIFDQAPPTLIDAFPIANGDSIRVVFDRDLTLASAQNVLNFTLVSTGNPVDAAVRQVDKRVVHCKITNGLANGDNEGVQVNGVVNNNNGQPMTVQAEKDFFNGVMPISLVQAPDPVALAATPCTDRSKFAAAGNQATGKRMSTRGVCTGKIGSTSWIETAAGGTRSGISIFAVSSPLTVGHQYVIAGGIQEFFGETELVGTVFVKDEGVVAVPAAVVKAVSVLRDTTCDVSQALDTGDDYQGMLVKAQDVKTVEERTAGQSFLVAGQYPVNGDTILVDNNATRTFDPTLNQYVSVTALLQTSFAVVGTTFRLQPRNDADITVNSVLGVGDQVPAEVSFAIAPNPGRNSHITFALPKRDHVSIGIYDISGRRRAVLADGVFEAGPHSLDWDGRGTDGREVGAGVYFYKMKAGAQTLTRRGVLLN</sequence>
<accession>A0A9D6L7J7</accession>
<evidence type="ECO:0000313" key="3">
    <source>
        <dbReference type="Proteomes" id="UP000807850"/>
    </source>
</evidence>
<dbReference type="AlphaFoldDB" id="A0A9D6L7J7"/>
<proteinExistence type="predicted"/>
<dbReference type="NCBIfam" id="TIGR04183">
    <property type="entry name" value="Por_Secre_tail"/>
    <property type="match status" value="1"/>
</dbReference>
<keyword evidence="1" id="KW-0732">Signal</keyword>
<evidence type="ECO:0000256" key="1">
    <source>
        <dbReference type="SAM" id="SignalP"/>
    </source>
</evidence>
<feature type="signal peptide" evidence="1">
    <location>
        <begin position="1"/>
        <end position="30"/>
    </location>
</feature>
<reference evidence="2" key="1">
    <citation type="submission" date="2020-07" db="EMBL/GenBank/DDBJ databases">
        <title>Huge and variable diversity of episymbiotic CPR bacteria and DPANN archaea in groundwater ecosystems.</title>
        <authorList>
            <person name="He C.Y."/>
            <person name="Keren R."/>
            <person name="Whittaker M."/>
            <person name="Farag I.F."/>
            <person name="Doudna J."/>
            <person name="Cate J.H.D."/>
            <person name="Banfield J.F."/>
        </authorList>
    </citation>
    <scope>NUCLEOTIDE SEQUENCE</scope>
    <source>
        <strain evidence="2">NC_groundwater_928_Pr1_S-0.2um_72_17</strain>
    </source>
</reference>
<gene>
    <name evidence="2" type="ORF">HY076_07365</name>
</gene>
<feature type="chain" id="PRO_5039710367" evidence="1">
    <location>
        <begin position="31"/>
        <end position="713"/>
    </location>
</feature>
<protein>
    <submittedName>
        <fullName evidence="2">T9SS type A sorting domain-containing protein</fullName>
    </submittedName>
</protein>
<dbReference type="InterPro" id="IPR026444">
    <property type="entry name" value="Secre_tail"/>
</dbReference>
<dbReference type="Proteomes" id="UP000807850">
    <property type="component" value="Unassembled WGS sequence"/>
</dbReference>